<gene>
    <name evidence="2" type="ORF">SAMN05421638_0081</name>
</gene>
<keyword evidence="1" id="KW-1133">Transmembrane helix</keyword>
<dbReference type="Proteomes" id="UP000242560">
    <property type="component" value="Unassembled WGS sequence"/>
</dbReference>
<protein>
    <submittedName>
        <fullName evidence="2">Uncharacterized protein</fullName>
    </submittedName>
</protein>
<keyword evidence="1" id="KW-0812">Transmembrane</keyword>
<dbReference type="AlphaFoldDB" id="A0A1I3JBU5"/>
<feature type="transmembrane region" description="Helical" evidence="1">
    <location>
        <begin position="24"/>
        <end position="43"/>
    </location>
</feature>
<dbReference type="EMBL" id="FORQ01000001">
    <property type="protein sequence ID" value="SFI57731.1"/>
    <property type="molecule type" value="Genomic_DNA"/>
</dbReference>
<accession>A0A1I3JBU5</accession>
<evidence type="ECO:0000313" key="2">
    <source>
        <dbReference type="EMBL" id="SFI57731.1"/>
    </source>
</evidence>
<sequence length="102" mass="11697">MGLLAAIFFGFTIRENPNRFTDFPRFFIFEKLGVLAANIYMCIRGIFLPLNLRILQIYILGEIVVLAANFKFSNHQITKSSHHQITTSSHCKVVKRCDKSGF</sequence>
<evidence type="ECO:0000313" key="3">
    <source>
        <dbReference type="Proteomes" id="UP000242560"/>
    </source>
</evidence>
<proteinExistence type="predicted"/>
<organism evidence="2 3">
    <name type="scientific">Kaistella treverensis</name>
    <dbReference type="NCBI Taxonomy" id="631455"/>
    <lineage>
        <taxon>Bacteria</taxon>
        <taxon>Pseudomonadati</taxon>
        <taxon>Bacteroidota</taxon>
        <taxon>Flavobacteriia</taxon>
        <taxon>Flavobacteriales</taxon>
        <taxon>Weeksellaceae</taxon>
        <taxon>Chryseobacterium group</taxon>
        <taxon>Kaistella</taxon>
    </lineage>
</organism>
<keyword evidence="1" id="KW-0472">Membrane</keyword>
<reference evidence="3" key="1">
    <citation type="submission" date="2016-10" db="EMBL/GenBank/DDBJ databases">
        <authorList>
            <person name="Varghese N."/>
            <person name="Submissions S."/>
        </authorList>
    </citation>
    <scope>NUCLEOTIDE SEQUENCE [LARGE SCALE GENOMIC DNA]</scope>
    <source>
        <strain evidence="3">DSM 22251</strain>
    </source>
</reference>
<evidence type="ECO:0000256" key="1">
    <source>
        <dbReference type="SAM" id="Phobius"/>
    </source>
</evidence>
<name>A0A1I3JBU5_9FLAO</name>
<keyword evidence="3" id="KW-1185">Reference proteome</keyword>